<evidence type="ECO:0000313" key="1">
    <source>
        <dbReference type="EMBL" id="RHA16945.1"/>
    </source>
</evidence>
<dbReference type="Proteomes" id="UP000284779">
    <property type="component" value="Unassembled WGS sequence"/>
</dbReference>
<organism evidence="3 8">
    <name type="scientific">Eubacterium ventriosum</name>
    <dbReference type="NCBI Taxonomy" id="39496"/>
    <lineage>
        <taxon>Bacteria</taxon>
        <taxon>Bacillati</taxon>
        <taxon>Bacillota</taxon>
        <taxon>Clostridia</taxon>
        <taxon>Eubacteriales</taxon>
        <taxon>Eubacteriaceae</taxon>
        <taxon>Eubacterium</taxon>
    </lineage>
</organism>
<evidence type="ECO:0000313" key="6">
    <source>
        <dbReference type="Proteomes" id="UP000284598"/>
    </source>
</evidence>
<evidence type="ECO:0000313" key="8">
    <source>
        <dbReference type="Proteomes" id="UP000285740"/>
    </source>
</evidence>
<evidence type="ECO:0000313" key="2">
    <source>
        <dbReference type="EMBL" id="RHA56601.1"/>
    </source>
</evidence>
<dbReference type="EMBL" id="QSFO01000002">
    <property type="protein sequence ID" value="RHA56601.1"/>
    <property type="molecule type" value="Genomic_DNA"/>
</dbReference>
<dbReference type="Proteomes" id="UP000283314">
    <property type="component" value="Unassembled WGS sequence"/>
</dbReference>
<comment type="caution">
    <text evidence="3">The sequence shown here is derived from an EMBL/GenBank/DDBJ whole genome shotgun (WGS) entry which is preliminary data.</text>
</comment>
<name>A0A413T7K8_9FIRM</name>
<sequence length="73" mass="8499">MRCAKFVLLIFITFVTIQACIGAGRHVAYAVLYNFVCIMYKKIQKICKILQKNTNYNVKIIKGFVKIFYSLKI</sequence>
<proteinExistence type="predicted"/>
<evidence type="ECO:0000313" key="3">
    <source>
        <dbReference type="EMBL" id="RHA81036.1"/>
    </source>
</evidence>
<dbReference type="EMBL" id="QSFD01000012">
    <property type="protein sequence ID" value="RHA16945.1"/>
    <property type="molecule type" value="Genomic_DNA"/>
</dbReference>
<gene>
    <name evidence="4" type="ORF">DW018_11700</name>
    <name evidence="3" type="ORF">DW918_04375</name>
    <name evidence="2" type="ORF">DW929_01735</name>
    <name evidence="1" type="ORF">DW944_10645</name>
</gene>
<dbReference type="EMBL" id="QSFV01000009">
    <property type="protein sequence ID" value="RHA81036.1"/>
    <property type="molecule type" value="Genomic_DNA"/>
</dbReference>
<dbReference type="AlphaFoldDB" id="A0A413T7K8"/>
<dbReference type="Proteomes" id="UP000285740">
    <property type="component" value="Unassembled WGS sequence"/>
</dbReference>
<evidence type="ECO:0000313" key="5">
    <source>
        <dbReference type="Proteomes" id="UP000283314"/>
    </source>
</evidence>
<accession>A0A413T7K8</accession>
<protein>
    <submittedName>
        <fullName evidence="3">Uncharacterized protein</fullName>
    </submittedName>
</protein>
<dbReference type="Proteomes" id="UP000284598">
    <property type="component" value="Unassembled WGS sequence"/>
</dbReference>
<dbReference type="PROSITE" id="PS51257">
    <property type="entry name" value="PROKAR_LIPOPROTEIN"/>
    <property type="match status" value="1"/>
</dbReference>
<evidence type="ECO:0000313" key="7">
    <source>
        <dbReference type="Proteomes" id="UP000284779"/>
    </source>
</evidence>
<keyword evidence="7" id="KW-1185">Reference proteome</keyword>
<dbReference type="EMBL" id="QROT01000010">
    <property type="protein sequence ID" value="RHL43045.1"/>
    <property type="molecule type" value="Genomic_DNA"/>
</dbReference>
<evidence type="ECO:0000313" key="4">
    <source>
        <dbReference type="EMBL" id="RHL43045.1"/>
    </source>
</evidence>
<reference evidence="5 6" key="1">
    <citation type="submission" date="2018-08" db="EMBL/GenBank/DDBJ databases">
        <title>A genome reference for cultivated species of the human gut microbiota.</title>
        <authorList>
            <person name="Zou Y."/>
            <person name="Xue W."/>
            <person name="Luo G."/>
        </authorList>
    </citation>
    <scope>NUCLEOTIDE SEQUENCE [LARGE SCALE GENOMIC DNA]</scope>
    <source>
        <strain evidence="4 5">AF37-4</strain>
        <strain evidence="3 8">AM42-30</strain>
        <strain evidence="2 6">AM43-2</strain>
        <strain evidence="1 7">AM44-11BH</strain>
    </source>
</reference>